<evidence type="ECO:0000313" key="9">
    <source>
        <dbReference type="EMBL" id="NWJ47946.1"/>
    </source>
</evidence>
<dbReference type="InterPro" id="IPR001055">
    <property type="entry name" value="Adrenodoxin-like"/>
</dbReference>
<evidence type="ECO:0000313" key="11">
    <source>
        <dbReference type="Proteomes" id="UP000521676"/>
    </source>
</evidence>
<keyword evidence="4" id="KW-0408">Iron</keyword>
<feature type="compositionally biased region" description="Pro residues" evidence="7">
    <location>
        <begin position="211"/>
        <end position="230"/>
    </location>
</feature>
<gene>
    <name evidence="9" type="ORF">HXX08_18995</name>
    <name evidence="10" type="ORF">OZ401_003481</name>
</gene>
<dbReference type="Gene3D" id="3.10.20.30">
    <property type="match status" value="1"/>
</dbReference>
<keyword evidence="12" id="KW-1185">Reference proteome</keyword>
<dbReference type="SUPFAM" id="SSF54292">
    <property type="entry name" value="2Fe-2S ferredoxin-like"/>
    <property type="match status" value="1"/>
</dbReference>
<evidence type="ECO:0000256" key="5">
    <source>
        <dbReference type="ARBA" id="ARBA00023014"/>
    </source>
</evidence>
<comment type="similarity">
    <text evidence="1">Belongs to the adrenodoxin/putidaredoxin family.</text>
</comment>
<evidence type="ECO:0000256" key="2">
    <source>
        <dbReference type="ARBA" id="ARBA00022714"/>
    </source>
</evidence>
<dbReference type="GO" id="GO:0051537">
    <property type="term" value="F:2 iron, 2 sulfur cluster binding"/>
    <property type="evidence" value="ECO:0007669"/>
    <property type="project" value="UniProtKB-KW"/>
</dbReference>
<dbReference type="EMBL" id="CP128400">
    <property type="protein sequence ID" value="WJW69851.1"/>
    <property type="molecule type" value="Genomic_DNA"/>
</dbReference>
<dbReference type="CDD" id="cd00207">
    <property type="entry name" value="fer2"/>
    <property type="match status" value="1"/>
</dbReference>
<keyword evidence="2" id="KW-0001">2Fe-2S</keyword>
<dbReference type="AlphaFoldDB" id="A0A8T7M7F4"/>
<dbReference type="Proteomes" id="UP001431572">
    <property type="component" value="Chromosome 2"/>
</dbReference>
<comment type="cofactor">
    <cofactor evidence="6">
        <name>[2Fe-2S] cluster</name>
        <dbReference type="ChEBI" id="CHEBI:190135"/>
    </cofactor>
</comment>
<dbReference type="PANTHER" id="PTHR23426">
    <property type="entry name" value="FERREDOXIN/ADRENODOXIN"/>
    <property type="match status" value="1"/>
</dbReference>
<keyword evidence="5" id="KW-0411">Iron-sulfur</keyword>
<evidence type="ECO:0000313" key="10">
    <source>
        <dbReference type="EMBL" id="WJW69851.1"/>
    </source>
</evidence>
<evidence type="ECO:0000259" key="8">
    <source>
        <dbReference type="PROSITE" id="PS51085"/>
    </source>
</evidence>
<evidence type="ECO:0000256" key="3">
    <source>
        <dbReference type="ARBA" id="ARBA00022723"/>
    </source>
</evidence>
<feature type="domain" description="2Fe-2S ferredoxin-type" evidence="8">
    <location>
        <begin position="2"/>
        <end position="93"/>
    </location>
</feature>
<name>A0A8T7M7F4_9CHLR</name>
<reference evidence="9 11" key="1">
    <citation type="submission" date="2020-06" db="EMBL/GenBank/DDBJ databases">
        <title>Anoxygenic phototrophic Chloroflexota member uses a Type I reaction center.</title>
        <authorList>
            <person name="Tsuji J.M."/>
            <person name="Shaw N.A."/>
            <person name="Nagashima S."/>
            <person name="Venkiteswaran J."/>
            <person name="Schiff S.L."/>
            <person name="Hanada S."/>
            <person name="Tank M."/>
            <person name="Neufeld J.D."/>
        </authorList>
    </citation>
    <scope>NUCLEOTIDE SEQUENCE [LARGE SCALE GENOMIC DNA]</scope>
    <source>
        <strain evidence="9">L227-S17</strain>
    </source>
</reference>
<dbReference type="GO" id="GO:0009055">
    <property type="term" value="F:electron transfer activity"/>
    <property type="evidence" value="ECO:0007669"/>
    <property type="project" value="TreeGrafter"/>
</dbReference>
<organism evidence="9 11">
    <name type="scientific">Candidatus Chlorohelix allophototropha</name>
    <dbReference type="NCBI Taxonomy" id="3003348"/>
    <lineage>
        <taxon>Bacteria</taxon>
        <taxon>Bacillati</taxon>
        <taxon>Chloroflexota</taxon>
        <taxon>Chloroflexia</taxon>
        <taxon>Candidatus Chloroheliales</taxon>
        <taxon>Candidatus Chloroheliaceae</taxon>
        <taxon>Candidatus Chlorohelix</taxon>
    </lineage>
</organism>
<reference evidence="10" key="2">
    <citation type="journal article" date="2024" name="Nature">
        <title>Anoxygenic phototroph of the Chloroflexota uses a type I reaction centre.</title>
        <authorList>
            <person name="Tsuji J.M."/>
            <person name="Shaw N.A."/>
            <person name="Nagashima S."/>
            <person name="Venkiteswaran J.J."/>
            <person name="Schiff S.L."/>
            <person name="Watanabe T."/>
            <person name="Fukui M."/>
            <person name="Hanada S."/>
            <person name="Tank M."/>
            <person name="Neufeld J.D."/>
        </authorList>
    </citation>
    <scope>NUCLEOTIDE SEQUENCE</scope>
    <source>
        <strain evidence="10">L227-S17</strain>
    </source>
</reference>
<protein>
    <submittedName>
        <fullName evidence="9">2Fe-2S iron-sulfur cluster binding domain-containing protein</fullName>
    </submittedName>
    <submittedName>
        <fullName evidence="10">2Fe-2S iron-sulfur cluster-binding protein</fullName>
    </submittedName>
</protein>
<feature type="region of interest" description="Disordered" evidence="7">
    <location>
        <begin position="205"/>
        <end position="238"/>
    </location>
</feature>
<proteinExistence type="inferred from homology"/>
<keyword evidence="3" id="KW-0479">Metal-binding</keyword>
<evidence type="ECO:0000256" key="7">
    <source>
        <dbReference type="SAM" id="MobiDB-lite"/>
    </source>
</evidence>
<accession>A0A8T7M7F4</accession>
<evidence type="ECO:0000256" key="6">
    <source>
        <dbReference type="ARBA" id="ARBA00034078"/>
    </source>
</evidence>
<dbReference type="Gene3D" id="1.10.150.20">
    <property type="entry name" value="5' to 3' exonuclease, C-terminal subdomain"/>
    <property type="match status" value="1"/>
</dbReference>
<dbReference type="EMBL" id="JACATZ010000003">
    <property type="protein sequence ID" value="NWJ47946.1"/>
    <property type="molecule type" value="Genomic_DNA"/>
</dbReference>
<evidence type="ECO:0000313" key="12">
    <source>
        <dbReference type="Proteomes" id="UP001431572"/>
    </source>
</evidence>
<dbReference type="InterPro" id="IPR001041">
    <property type="entry name" value="2Fe-2S_ferredoxin-type"/>
</dbReference>
<sequence>MPKVIINGKAYPAEVGETLLEVARRNGAHVGFICDGQGICTTCECKVLEGKSSLSKPEAREKARILNRLRKNYRLACQTRLVDEGEVQVISRVEILRRQFIYSFLPPSGQSRLKNSWQIVSNIAEITADTLKQTPTGIPSVLKQVPSLRSELSLRNLKNYLGDTVKVINHTNSGAELAALPEPKATTVKNLVEAVKSAELPAPAPAKVAPAPAPAPVQVAPTPPPPPAPAPVQVAPTLPPPPAPAVKVEAPAPVQAAPTTPPPPAPVVKVEAPAPVQAIPTPPPTPAKVVETPPTAPRFERNNLQKIEGIGPRISSVLNKSGIYTYKQLAETPVIVLQEILLAEGLKLNDPTSFPTQAKLAQEEKWEELQALQDRLKGGR</sequence>
<dbReference type="PANTHER" id="PTHR23426:SF65">
    <property type="entry name" value="FERREDOXIN-2, MITOCHONDRIAL"/>
    <property type="match status" value="1"/>
</dbReference>
<dbReference type="InterPro" id="IPR036010">
    <property type="entry name" value="2Fe-2S_ferredoxin-like_sf"/>
</dbReference>
<dbReference type="GO" id="GO:0140647">
    <property type="term" value="P:P450-containing electron transport chain"/>
    <property type="evidence" value="ECO:0007669"/>
    <property type="project" value="InterPro"/>
</dbReference>
<dbReference type="RefSeq" id="WP_341471723.1">
    <property type="nucleotide sequence ID" value="NZ_CP128400.1"/>
</dbReference>
<dbReference type="PROSITE" id="PS51085">
    <property type="entry name" value="2FE2S_FER_2"/>
    <property type="match status" value="1"/>
</dbReference>
<dbReference type="GO" id="GO:0046872">
    <property type="term" value="F:metal ion binding"/>
    <property type="evidence" value="ECO:0007669"/>
    <property type="project" value="UniProtKB-KW"/>
</dbReference>
<evidence type="ECO:0000256" key="1">
    <source>
        <dbReference type="ARBA" id="ARBA00010914"/>
    </source>
</evidence>
<evidence type="ECO:0000256" key="4">
    <source>
        <dbReference type="ARBA" id="ARBA00023004"/>
    </source>
</evidence>
<dbReference type="InterPro" id="IPR012675">
    <property type="entry name" value="Beta-grasp_dom_sf"/>
</dbReference>
<dbReference type="Proteomes" id="UP000521676">
    <property type="component" value="Unassembled WGS sequence"/>
</dbReference>
<dbReference type="Pfam" id="PF00111">
    <property type="entry name" value="Fer2"/>
    <property type="match status" value="1"/>
</dbReference>